<evidence type="ECO:0000256" key="2">
    <source>
        <dbReference type="ARBA" id="ARBA00023125"/>
    </source>
</evidence>
<dbReference type="PANTHER" id="PTHR45764">
    <property type="entry name" value="BZIP TRANSCRIPTION FACTOR 44"/>
    <property type="match status" value="1"/>
</dbReference>
<evidence type="ECO:0000256" key="6">
    <source>
        <dbReference type="SAM" id="MobiDB-lite"/>
    </source>
</evidence>
<dbReference type="EMBL" id="OZ075118">
    <property type="protein sequence ID" value="CAL5091615.1"/>
    <property type="molecule type" value="Genomic_DNA"/>
</dbReference>
<evidence type="ECO:0000256" key="1">
    <source>
        <dbReference type="ARBA" id="ARBA00023015"/>
    </source>
</evidence>
<name>A0ABC9GBE9_9POAL</name>
<dbReference type="Proteomes" id="UP001497457">
    <property type="component" value="Chromosome 8b"/>
</dbReference>
<dbReference type="SUPFAM" id="SSF57959">
    <property type="entry name" value="Leucine zipper domain"/>
    <property type="match status" value="1"/>
</dbReference>
<dbReference type="AlphaFoldDB" id="A0ABC9GBE9"/>
<evidence type="ECO:0000256" key="4">
    <source>
        <dbReference type="ARBA" id="ARBA00023242"/>
    </source>
</evidence>
<dbReference type="InterPro" id="IPR004827">
    <property type="entry name" value="bZIP"/>
</dbReference>
<keyword evidence="9" id="KW-1185">Reference proteome</keyword>
<evidence type="ECO:0000313" key="8">
    <source>
        <dbReference type="EMBL" id="CAL5091615.1"/>
    </source>
</evidence>
<dbReference type="PROSITE" id="PS50217">
    <property type="entry name" value="BZIP"/>
    <property type="match status" value="1"/>
</dbReference>
<dbReference type="InterPro" id="IPR046347">
    <property type="entry name" value="bZIP_sf"/>
</dbReference>
<evidence type="ECO:0000259" key="7">
    <source>
        <dbReference type="PROSITE" id="PS50217"/>
    </source>
</evidence>
<reference evidence="8 9" key="2">
    <citation type="submission" date="2024-10" db="EMBL/GenBank/DDBJ databases">
        <authorList>
            <person name="Ryan C."/>
        </authorList>
    </citation>
    <scope>NUCLEOTIDE SEQUENCE [LARGE SCALE GENOMIC DNA]</scope>
</reference>
<evidence type="ECO:0000256" key="3">
    <source>
        <dbReference type="ARBA" id="ARBA00023163"/>
    </source>
</evidence>
<evidence type="ECO:0000313" key="9">
    <source>
        <dbReference type="Proteomes" id="UP001497457"/>
    </source>
</evidence>
<keyword evidence="4" id="KW-0539">Nucleus</keyword>
<protein>
    <recommendedName>
        <fullName evidence="7">BZIP domain-containing protein</fullName>
    </recommendedName>
</protein>
<feature type="domain" description="BZIP" evidence="7">
    <location>
        <begin position="66"/>
        <end position="111"/>
    </location>
</feature>
<accession>A0ABC9GBE9</accession>
<dbReference type="PROSITE" id="PS00036">
    <property type="entry name" value="BZIP_BASIC"/>
    <property type="match status" value="1"/>
</dbReference>
<gene>
    <name evidence="8" type="ORF">URODEC1_LOCUS114473</name>
</gene>
<reference evidence="9" key="1">
    <citation type="submission" date="2024-06" db="EMBL/GenBank/DDBJ databases">
        <authorList>
            <person name="Ryan C."/>
        </authorList>
    </citation>
    <scope>NUCLEOTIDE SEQUENCE [LARGE SCALE GENOMIC DNA]</scope>
</reference>
<dbReference type="PANTHER" id="PTHR45764:SF18">
    <property type="entry name" value="OS07G0124300 PROTEIN"/>
    <property type="match status" value="1"/>
</dbReference>
<evidence type="ECO:0000256" key="5">
    <source>
        <dbReference type="SAM" id="Coils"/>
    </source>
</evidence>
<feature type="coiled-coil region" evidence="5">
    <location>
        <begin position="77"/>
        <end position="118"/>
    </location>
</feature>
<dbReference type="SMART" id="SM00338">
    <property type="entry name" value="BRLZ"/>
    <property type="match status" value="1"/>
</dbReference>
<feature type="region of interest" description="Disordered" evidence="6">
    <location>
        <begin position="42"/>
        <end position="68"/>
    </location>
</feature>
<keyword evidence="1" id="KW-0805">Transcription regulation</keyword>
<keyword evidence="3" id="KW-0804">Transcription</keyword>
<keyword evidence="2" id="KW-0238">DNA-binding</keyword>
<keyword evidence="5" id="KW-0175">Coiled coil</keyword>
<dbReference type="GO" id="GO:0003677">
    <property type="term" value="F:DNA binding"/>
    <property type="evidence" value="ECO:0007669"/>
    <property type="project" value="UniProtKB-KW"/>
</dbReference>
<proteinExistence type="predicted"/>
<sequence length="192" mass="20356">MDEAMELDFAGALPGMDVGSTFDFDYDAFNCGAVEGTGNGMSPVAADASTTNTGSGADDGQEEERRRRCLKRKISNRESARRSRARRRQRAEDLERAAEALRAQRKTLAARRDAAAARALAVRLDNARLAAEACALRRRLGEAQRQAVLLLALARARLARAAAVGVAGAGGRAQVVTPQLAGGGSVPGMMTW</sequence>
<organism evidence="8 9">
    <name type="scientific">Urochloa decumbens</name>
    <dbReference type="NCBI Taxonomy" id="240449"/>
    <lineage>
        <taxon>Eukaryota</taxon>
        <taxon>Viridiplantae</taxon>
        <taxon>Streptophyta</taxon>
        <taxon>Embryophyta</taxon>
        <taxon>Tracheophyta</taxon>
        <taxon>Spermatophyta</taxon>
        <taxon>Magnoliopsida</taxon>
        <taxon>Liliopsida</taxon>
        <taxon>Poales</taxon>
        <taxon>Poaceae</taxon>
        <taxon>PACMAD clade</taxon>
        <taxon>Panicoideae</taxon>
        <taxon>Panicodae</taxon>
        <taxon>Paniceae</taxon>
        <taxon>Melinidinae</taxon>
        <taxon>Urochloa</taxon>
    </lineage>
</organism>